<keyword evidence="2 4" id="KW-0694">RNA-binding</keyword>
<feature type="compositionally biased region" description="Low complexity" evidence="5">
    <location>
        <begin position="154"/>
        <end position="163"/>
    </location>
</feature>
<feature type="compositionally biased region" description="Acidic residues" evidence="5">
    <location>
        <begin position="133"/>
        <end position="143"/>
    </location>
</feature>
<name>A0ABQ8EX90_9FUNG</name>
<evidence type="ECO:0000313" key="8">
    <source>
        <dbReference type="Proteomes" id="UP001648503"/>
    </source>
</evidence>
<organism evidence="7 8">
    <name type="scientific">Batrachochytrium salamandrivorans</name>
    <dbReference type="NCBI Taxonomy" id="1357716"/>
    <lineage>
        <taxon>Eukaryota</taxon>
        <taxon>Fungi</taxon>
        <taxon>Fungi incertae sedis</taxon>
        <taxon>Chytridiomycota</taxon>
        <taxon>Chytridiomycota incertae sedis</taxon>
        <taxon>Chytridiomycetes</taxon>
        <taxon>Rhizophydiales</taxon>
        <taxon>Rhizophydiales incertae sedis</taxon>
        <taxon>Batrachochytrium</taxon>
    </lineage>
</organism>
<feature type="compositionally biased region" description="Basic and acidic residues" evidence="5">
    <location>
        <begin position="80"/>
        <end position="99"/>
    </location>
</feature>
<keyword evidence="3" id="KW-0539">Nucleus</keyword>
<evidence type="ECO:0000256" key="5">
    <source>
        <dbReference type="SAM" id="MobiDB-lite"/>
    </source>
</evidence>
<gene>
    <name evidence="7" type="ORF">BASA50_010926</name>
</gene>
<feature type="compositionally biased region" description="Polar residues" evidence="5">
    <location>
        <begin position="56"/>
        <end position="69"/>
    </location>
</feature>
<protein>
    <recommendedName>
        <fullName evidence="6">RRM domain-containing protein</fullName>
    </recommendedName>
</protein>
<dbReference type="PANTHER" id="PTHR46754">
    <property type="entry name" value="MKI67 FHA DOMAIN-INTERACTING NUCLEOLAR PHOSPHOPROTEIN"/>
    <property type="match status" value="1"/>
</dbReference>
<dbReference type="Gene3D" id="3.30.70.330">
    <property type="match status" value="1"/>
</dbReference>
<comment type="caution">
    <text evidence="7">The sequence shown here is derived from an EMBL/GenBank/DDBJ whole genome shotgun (WGS) entry which is preliminary data.</text>
</comment>
<evidence type="ECO:0000256" key="2">
    <source>
        <dbReference type="ARBA" id="ARBA00022884"/>
    </source>
</evidence>
<dbReference type="SMART" id="SM00360">
    <property type="entry name" value="RRM"/>
    <property type="match status" value="1"/>
</dbReference>
<proteinExistence type="predicted"/>
<dbReference type="EMBL" id="JAFCIX010000545">
    <property type="protein sequence ID" value="KAH6588063.1"/>
    <property type="molecule type" value="Genomic_DNA"/>
</dbReference>
<evidence type="ECO:0000313" key="7">
    <source>
        <dbReference type="EMBL" id="KAH6588063.1"/>
    </source>
</evidence>
<evidence type="ECO:0000256" key="3">
    <source>
        <dbReference type="ARBA" id="ARBA00023242"/>
    </source>
</evidence>
<dbReference type="InterPro" id="IPR035979">
    <property type="entry name" value="RBD_domain_sf"/>
</dbReference>
<dbReference type="InterPro" id="IPR000504">
    <property type="entry name" value="RRM_dom"/>
</dbReference>
<dbReference type="InterPro" id="IPR012677">
    <property type="entry name" value="Nucleotide-bd_a/b_plait_sf"/>
</dbReference>
<dbReference type="CDD" id="cd12307">
    <property type="entry name" value="RRM_NIFK_like"/>
    <property type="match status" value="1"/>
</dbReference>
<evidence type="ECO:0000256" key="1">
    <source>
        <dbReference type="ARBA" id="ARBA00004604"/>
    </source>
</evidence>
<comment type="subcellular location">
    <subcellularLocation>
        <location evidence="1">Nucleus</location>
        <location evidence="1">Nucleolus</location>
    </subcellularLocation>
</comment>
<dbReference type="Proteomes" id="UP001648503">
    <property type="component" value="Unassembled WGS sequence"/>
</dbReference>
<evidence type="ECO:0000256" key="4">
    <source>
        <dbReference type="PROSITE-ProRule" id="PRU00176"/>
    </source>
</evidence>
<feature type="compositionally biased region" description="Polar residues" evidence="5">
    <location>
        <begin position="32"/>
        <end position="44"/>
    </location>
</feature>
<feature type="region of interest" description="Disordered" evidence="5">
    <location>
        <begin position="1"/>
        <end position="171"/>
    </location>
</feature>
<dbReference type="Pfam" id="PF00076">
    <property type="entry name" value="RRM_1"/>
    <property type="match status" value="1"/>
</dbReference>
<accession>A0ABQ8EX90</accession>
<evidence type="ECO:0000259" key="6">
    <source>
        <dbReference type="PROSITE" id="PS50102"/>
    </source>
</evidence>
<keyword evidence="8" id="KW-1185">Reference proteome</keyword>
<sequence>MVSVKAPLAKGARALSAKPKKDQAASHLIKSGDTTAAVSKSSPKATLAAKKGARTATPSSAAAQRSTKPTRVVSSKTLKKSSDSDVVIAKDEDSEDHSADQSSDIESFSVEGAESDEEDRGVDSEIINGIDSSDGDDSSDEDELKVNDKKKVASKAANKSKAAQVSSTPKLDEIQQGDSLVLLNPDDLVKLKNSTKKVNSNPKAEPGVVYLGHVPHGFYEAEMMSYFSQFGEVTRLRLSRNKKTGRSKHYAFIEFKDAEVAKIVSDTMNNYLMFNQIIKCKLVAAEKLHVDTFKGCNRKFKVVPWNKVQRQKQNKPKTLEQWSANTKRLEKNDVKKRKHLESLGIEYEFLGTLEQHWHKRAS</sequence>
<dbReference type="SUPFAM" id="SSF54928">
    <property type="entry name" value="RNA-binding domain, RBD"/>
    <property type="match status" value="1"/>
</dbReference>
<reference evidence="7 8" key="1">
    <citation type="submission" date="2021-02" db="EMBL/GenBank/DDBJ databases">
        <title>Variation within the Batrachochytrium salamandrivorans European outbreak.</title>
        <authorList>
            <person name="Kelly M."/>
            <person name="Pasmans F."/>
            <person name="Shea T.P."/>
            <person name="Munoz J.F."/>
            <person name="Carranza S."/>
            <person name="Cuomo C.A."/>
            <person name="Martel A."/>
        </authorList>
    </citation>
    <scope>NUCLEOTIDE SEQUENCE [LARGE SCALE GENOMIC DNA]</scope>
    <source>
        <strain evidence="7 8">AMFP18/2</strain>
    </source>
</reference>
<feature type="domain" description="RRM" evidence="6">
    <location>
        <begin position="207"/>
        <end position="285"/>
    </location>
</feature>
<dbReference type="PROSITE" id="PS50102">
    <property type="entry name" value="RRM"/>
    <property type="match status" value="1"/>
</dbReference>